<reference evidence="2" key="1">
    <citation type="submission" date="2020-03" db="EMBL/GenBank/DDBJ databases">
        <authorList>
            <person name="Weist P."/>
        </authorList>
    </citation>
    <scope>NUCLEOTIDE SEQUENCE</scope>
</reference>
<feature type="compositionally biased region" description="Gly residues" evidence="1">
    <location>
        <begin position="35"/>
        <end position="49"/>
    </location>
</feature>
<evidence type="ECO:0000313" key="3">
    <source>
        <dbReference type="Proteomes" id="UP001153269"/>
    </source>
</evidence>
<protein>
    <submittedName>
        <fullName evidence="2">Uncharacterized protein</fullName>
    </submittedName>
</protein>
<evidence type="ECO:0000313" key="2">
    <source>
        <dbReference type="EMBL" id="CAB1419444.1"/>
    </source>
</evidence>
<dbReference type="Proteomes" id="UP001153269">
    <property type="component" value="Unassembled WGS sequence"/>
</dbReference>
<comment type="caution">
    <text evidence="2">The sequence shown here is derived from an EMBL/GenBank/DDBJ whole genome shotgun (WGS) entry which is preliminary data.</text>
</comment>
<evidence type="ECO:0000256" key="1">
    <source>
        <dbReference type="SAM" id="MobiDB-lite"/>
    </source>
</evidence>
<dbReference type="EMBL" id="CADEAL010000391">
    <property type="protein sequence ID" value="CAB1419444.1"/>
    <property type="molecule type" value="Genomic_DNA"/>
</dbReference>
<gene>
    <name evidence="2" type="ORF">PLEPLA_LOCUS7275</name>
</gene>
<accession>A0A9N7TWK7</accession>
<proteinExistence type="predicted"/>
<feature type="region of interest" description="Disordered" evidence="1">
    <location>
        <begin position="1"/>
        <end position="64"/>
    </location>
</feature>
<organism evidence="2 3">
    <name type="scientific">Pleuronectes platessa</name>
    <name type="common">European plaice</name>
    <dbReference type="NCBI Taxonomy" id="8262"/>
    <lineage>
        <taxon>Eukaryota</taxon>
        <taxon>Metazoa</taxon>
        <taxon>Chordata</taxon>
        <taxon>Craniata</taxon>
        <taxon>Vertebrata</taxon>
        <taxon>Euteleostomi</taxon>
        <taxon>Actinopterygii</taxon>
        <taxon>Neopterygii</taxon>
        <taxon>Teleostei</taxon>
        <taxon>Neoteleostei</taxon>
        <taxon>Acanthomorphata</taxon>
        <taxon>Carangaria</taxon>
        <taxon>Pleuronectiformes</taxon>
        <taxon>Pleuronectoidei</taxon>
        <taxon>Pleuronectidae</taxon>
        <taxon>Pleuronectes</taxon>
    </lineage>
</organism>
<dbReference type="AlphaFoldDB" id="A0A9N7TWK7"/>
<name>A0A9N7TWK7_PLEPL</name>
<keyword evidence="3" id="KW-1185">Reference proteome</keyword>
<sequence length="140" mass="14656">MHKGSISPNDRVGPKSASARHSLNRKLAPDATPGGRAGGGASVGGGGPCGSMNKAAIAERPGHRSACWTARREINGLLHMEVHSRVEELQGYNLEETWNPITDTNIQSLHSSPSPPVSHMLVTVAGLCLPGTRQPASLSH</sequence>